<dbReference type="Pfam" id="PF13231">
    <property type="entry name" value="PMT_2"/>
    <property type="match status" value="1"/>
</dbReference>
<keyword evidence="3" id="KW-0328">Glycosyltransferase</keyword>
<feature type="domain" description="Glycosyltransferase RgtA/B/C/D-like" evidence="2">
    <location>
        <begin position="90"/>
        <end position="252"/>
    </location>
</feature>
<keyword evidence="3" id="KW-0808">Transferase</keyword>
<proteinExistence type="predicted"/>
<feature type="transmembrane region" description="Helical" evidence="1">
    <location>
        <begin position="193"/>
        <end position="219"/>
    </location>
</feature>
<dbReference type="InterPro" id="IPR038731">
    <property type="entry name" value="RgtA/B/C-like"/>
</dbReference>
<evidence type="ECO:0000313" key="4">
    <source>
        <dbReference type="Proteomes" id="UP001249959"/>
    </source>
</evidence>
<feature type="transmembrane region" description="Helical" evidence="1">
    <location>
        <begin position="231"/>
        <end position="252"/>
    </location>
</feature>
<feature type="transmembrane region" description="Helical" evidence="1">
    <location>
        <begin position="314"/>
        <end position="333"/>
    </location>
</feature>
<feature type="transmembrane region" description="Helical" evidence="1">
    <location>
        <begin position="7"/>
        <end position="25"/>
    </location>
</feature>
<keyword evidence="4" id="KW-1185">Reference proteome</keyword>
<dbReference type="GO" id="GO:0016757">
    <property type="term" value="F:glycosyltransferase activity"/>
    <property type="evidence" value="ECO:0007669"/>
    <property type="project" value="UniProtKB-KW"/>
</dbReference>
<feature type="transmembrane region" description="Helical" evidence="1">
    <location>
        <begin position="399"/>
        <end position="421"/>
    </location>
</feature>
<feature type="transmembrane region" description="Helical" evidence="1">
    <location>
        <begin position="345"/>
        <end position="365"/>
    </location>
</feature>
<organism evidence="3 4">
    <name type="scientific">Aquirufa regiilacus</name>
    <dbReference type="NCBI Taxonomy" id="3024868"/>
    <lineage>
        <taxon>Bacteria</taxon>
        <taxon>Pseudomonadati</taxon>
        <taxon>Bacteroidota</taxon>
        <taxon>Cytophagia</taxon>
        <taxon>Cytophagales</taxon>
        <taxon>Flectobacillaceae</taxon>
        <taxon>Aquirufa</taxon>
    </lineage>
</organism>
<feature type="transmembrane region" description="Helical" evidence="1">
    <location>
        <begin position="138"/>
        <end position="156"/>
    </location>
</feature>
<evidence type="ECO:0000313" key="3">
    <source>
        <dbReference type="EMBL" id="MDU0807621.1"/>
    </source>
</evidence>
<dbReference type="RefSeq" id="WP_316070135.1">
    <property type="nucleotide sequence ID" value="NZ_JAVNWW010000001.1"/>
</dbReference>
<keyword evidence="1" id="KW-1133">Transmembrane helix</keyword>
<keyword evidence="1" id="KW-0472">Membrane</keyword>
<evidence type="ECO:0000256" key="1">
    <source>
        <dbReference type="SAM" id="Phobius"/>
    </source>
</evidence>
<sequence length="531" mass="60920">MQIKKELYFFVFLGLILLALFLRVYHLGQFSLFSDERSSVLLGVANTNQGGMGELMRPDKTFTPADFWAPRGIKSWLDADARGDVSGNSLVHDMMLKLFAWLFGKGDAAMRSVSVMFNMLTIWVMFRWARQFTKSNIWTLAIVLFAAIEPFFVIYSQQARNYATSLFFTTASNYLFWLLVIKREGELNGNKKYLLLWAIASLGALFSTYLTALALVGQFAYMALFVRNKSIWLRMITRLGLILVPFVAWFIWGPARYFMGFQANAAEQLITYIKKNGEIPGWLEFATPSNLFKRTISILSDHFFWTNDLYVKHGFKIGTVLLVGFLFLVYQWVKSLDRANRGVYVLGIIQIVLPVVFLFAAAVNAGTTSGFFLRYACFGLPFGIFLSVGLFDYILKQAIWYRIFAFVYLLAQTYQLVELFVPLYTDQHQKYTFSVNRGPNPYPLIASTIQAKYQKGDTVVYPSSKANILDSKYLRNLVIDPLDAQNVNLYLSETDSFIQRVDPYLQDSVLIKKSNGQVIVIFDFKKGKYRY</sequence>
<feature type="transmembrane region" description="Helical" evidence="1">
    <location>
        <begin position="162"/>
        <end position="181"/>
    </location>
</feature>
<reference evidence="3 4" key="1">
    <citation type="submission" date="2023-09" db="EMBL/GenBank/DDBJ databases">
        <title>Aquirufa genomes.</title>
        <authorList>
            <person name="Pitt A."/>
        </authorList>
    </citation>
    <scope>NUCLEOTIDE SEQUENCE [LARGE SCALE GENOMIC DNA]</scope>
    <source>
        <strain evidence="3 4">LEOWEIH-7C</strain>
    </source>
</reference>
<dbReference type="Proteomes" id="UP001249959">
    <property type="component" value="Unassembled WGS sequence"/>
</dbReference>
<dbReference type="EMBL" id="JAVNWW010000001">
    <property type="protein sequence ID" value="MDU0807621.1"/>
    <property type="molecule type" value="Genomic_DNA"/>
</dbReference>
<dbReference type="EC" id="2.4.-.-" evidence="3"/>
<evidence type="ECO:0000259" key="2">
    <source>
        <dbReference type="Pfam" id="PF13231"/>
    </source>
</evidence>
<feature type="transmembrane region" description="Helical" evidence="1">
    <location>
        <begin position="372"/>
        <end position="393"/>
    </location>
</feature>
<gene>
    <name evidence="3" type="ORF">PQG45_01080</name>
</gene>
<protein>
    <submittedName>
        <fullName evidence="3">Glycosyltransferase family 39 protein</fullName>
        <ecNumber evidence="3">2.4.-.-</ecNumber>
    </submittedName>
</protein>
<name>A0ABU3TP33_9BACT</name>
<keyword evidence="1" id="KW-0812">Transmembrane</keyword>
<feature type="transmembrane region" description="Helical" evidence="1">
    <location>
        <begin position="108"/>
        <end position="126"/>
    </location>
</feature>
<accession>A0ABU3TP33</accession>
<comment type="caution">
    <text evidence="3">The sequence shown here is derived from an EMBL/GenBank/DDBJ whole genome shotgun (WGS) entry which is preliminary data.</text>
</comment>